<evidence type="ECO:0000256" key="2">
    <source>
        <dbReference type="ARBA" id="ARBA00022801"/>
    </source>
</evidence>
<dbReference type="SUPFAM" id="SSF103039">
    <property type="entry name" value="CheC-like"/>
    <property type="match status" value="1"/>
</dbReference>
<dbReference type="GO" id="GO:0006935">
    <property type="term" value="P:chemotaxis"/>
    <property type="evidence" value="ECO:0007669"/>
    <property type="project" value="UniProtKB-KW"/>
</dbReference>
<organism evidence="4 5">
    <name type="scientific">Methanofollis tationis</name>
    <dbReference type="NCBI Taxonomy" id="81417"/>
    <lineage>
        <taxon>Archaea</taxon>
        <taxon>Methanobacteriati</taxon>
        <taxon>Methanobacteriota</taxon>
        <taxon>Stenosarchaea group</taxon>
        <taxon>Methanomicrobia</taxon>
        <taxon>Methanomicrobiales</taxon>
        <taxon>Methanomicrobiaceae</taxon>
        <taxon>Methanofollis</taxon>
    </lineage>
</organism>
<dbReference type="InterPro" id="IPR007597">
    <property type="entry name" value="CheC"/>
</dbReference>
<dbReference type="OrthoDB" id="182374at2157"/>
<proteinExistence type="predicted"/>
<dbReference type="PANTHER" id="PTHR43693:SF1">
    <property type="entry name" value="PROTEIN PHOSPHATASE CHEZ"/>
    <property type="match status" value="1"/>
</dbReference>
<feature type="domain" description="CheC-like protein" evidence="3">
    <location>
        <begin position="104"/>
        <end position="139"/>
    </location>
</feature>
<dbReference type="Pfam" id="PF04509">
    <property type="entry name" value="CheC"/>
    <property type="match status" value="2"/>
</dbReference>
<dbReference type="EMBL" id="JABXWR010000001">
    <property type="protein sequence ID" value="NVO66382.1"/>
    <property type="molecule type" value="Genomic_DNA"/>
</dbReference>
<dbReference type="InterPro" id="IPR028976">
    <property type="entry name" value="CheC-like_sf"/>
</dbReference>
<keyword evidence="5" id="KW-1185">Reference proteome</keyword>
<dbReference type="PANTHER" id="PTHR43693">
    <property type="entry name" value="PROTEIN PHOSPHATASE CHEZ"/>
    <property type="match status" value="1"/>
</dbReference>
<evidence type="ECO:0000256" key="1">
    <source>
        <dbReference type="ARBA" id="ARBA00022500"/>
    </source>
</evidence>
<dbReference type="GO" id="GO:0016787">
    <property type="term" value="F:hydrolase activity"/>
    <property type="evidence" value="ECO:0007669"/>
    <property type="project" value="UniProtKB-KW"/>
</dbReference>
<dbReference type="AlphaFoldDB" id="A0A7K4HMJ8"/>
<reference evidence="4 5" key="1">
    <citation type="submission" date="2020-06" db="EMBL/GenBank/DDBJ databases">
        <title>Methanofollis fontis sp. nov., a methanogen isolated from marine sediments near a cold seep at Four-Way Closure Ridge offshore southwestern Taiwan.</title>
        <authorList>
            <person name="Chen S.-C."/>
            <person name="Teng N.-H."/>
            <person name="Lin Y.-S."/>
            <person name="Lai M.-C."/>
            <person name="Chen H.-H."/>
            <person name="Wang C.-C."/>
        </authorList>
    </citation>
    <scope>NUCLEOTIDE SEQUENCE [LARGE SCALE GENOMIC DNA]</scope>
    <source>
        <strain evidence="4 5">DSM 2702</strain>
    </source>
</reference>
<keyword evidence="2" id="KW-0378">Hydrolase</keyword>
<sequence>MKLTDIQSDALGELGNIGAAHAATTLSQMLMTQIDMDVPKISIIDIAECYRCIGEERAALVAFGIKGEVKGEGFIVLYMPQTSAIRLTNTMLGMTEMDREMNEMDQSAIIEIGNIMVSAFLDATAELLGIVMLPSPPSLCMDMAHAGIEAVIAEVAVKTNDVVIFKTNLTSDQYSIDGALLMFPDPDLISEILGLLDALTAQTPV</sequence>
<gene>
    <name evidence="4" type="ORF">HWN36_03415</name>
</gene>
<dbReference type="CDD" id="cd17909">
    <property type="entry name" value="CheC_ClassI"/>
    <property type="match status" value="1"/>
</dbReference>
<name>A0A7K4HMJ8_9EURY</name>
<dbReference type="RefSeq" id="WP_176788082.1">
    <property type="nucleotide sequence ID" value="NZ_JABXWR010000001.1"/>
</dbReference>
<keyword evidence="1" id="KW-0145">Chemotaxis</keyword>
<evidence type="ECO:0000313" key="5">
    <source>
        <dbReference type="Proteomes" id="UP000570823"/>
    </source>
</evidence>
<accession>A0A7K4HMJ8</accession>
<comment type="caution">
    <text evidence="4">The sequence shown here is derived from an EMBL/GenBank/DDBJ whole genome shotgun (WGS) entry which is preliminary data.</text>
</comment>
<evidence type="ECO:0000259" key="3">
    <source>
        <dbReference type="Pfam" id="PF04509"/>
    </source>
</evidence>
<feature type="domain" description="CheC-like protein" evidence="3">
    <location>
        <begin position="6"/>
        <end position="43"/>
    </location>
</feature>
<dbReference type="Proteomes" id="UP000570823">
    <property type="component" value="Unassembled WGS sequence"/>
</dbReference>
<evidence type="ECO:0000313" key="4">
    <source>
        <dbReference type="EMBL" id="NVO66382.1"/>
    </source>
</evidence>
<dbReference type="InterPro" id="IPR050992">
    <property type="entry name" value="CheZ_family_phosphatases"/>
</dbReference>
<protein>
    <submittedName>
        <fullName evidence="4">Chemotaxis protein CheC</fullName>
    </submittedName>
</protein>
<dbReference type="Gene3D" id="3.40.1550.10">
    <property type="entry name" value="CheC-like"/>
    <property type="match status" value="1"/>
</dbReference>